<evidence type="ECO:0000256" key="1">
    <source>
        <dbReference type="SAM" id="MobiDB-lite"/>
    </source>
</evidence>
<dbReference type="EMBL" id="DP000009">
    <property type="protein sequence ID" value="ABF97573.1"/>
    <property type="molecule type" value="Genomic_DNA"/>
</dbReference>
<feature type="region of interest" description="Disordered" evidence="1">
    <location>
        <begin position="1"/>
        <end position="22"/>
    </location>
</feature>
<reference evidence="2" key="1">
    <citation type="journal article" date="2005" name="Genome Res.">
        <title>Sequence, annotation, and analysis of synteny between rice chromosome 3 and diverged grass species.</title>
        <authorList>
            <consortium name="Rice Chromosome 3 Sequencing Consortium"/>
            <person name="Buell C.R."/>
            <person name="Yuan Q."/>
            <person name="Ouyang S."/>
            <person name="Liu J."/>
            <person name="Zhu W."/>
            <person name="Wang A."/>
            <person name="Maiti R."/>
            <person name="Haas B."/>
            <person name="Wortman J."/>
            <person name="Pertea M."/>
            <person name="Jones K.M."/>
            <person name="Kim M."/>
            <person name="Overton L."/>
            <person name="Tsitrin T."/>
            <person name="Fadrosh D."/>
            <person name="Bera J."/>
            <person name="Weaver B."/>
            <person name="Jin S."/>
            <person name="Johri S."/>
            <person name="Reardon M."/>
            <person name="Webb K."/>
            <person name="Hill J."/>
            <person name="Moffat K."/>
            <person name="Tallon L."/>
            <person name="Van Aken S."/>
            <person name="Lewis M."/>
            <person name="Utterback T."/>
            <person name="Feldblyum T."/>
            <person name="Zismann V."/>
            <person name="Iobst S."/>
            <person name="Hsiao J."/>
            <person name="de Vazeille A.R."/>
            <person name="Salzberg S.L."/>
            <person name="White O."/>
            <person name="Fraser C."/>
            <person name="Yu Y."/>
            <person name="Kim H."/>
            <person name="Rambo T."/>
            <person name="Currie J."/>
            <person name="Collura K."/>
            <person name="Kernodle-Thompson S."/>
            <person name="Wei F."/>
            <person name="Kudrna K."/>
            <person name="Ammiraju J.S."/>
            <person name="Luo M."/>
            <person name="Goicoechea J.L."/>
            <person name="Wing R.A."/>
            <person name="Henry D."/>
            <person name="Oates R."/>
            <person name="Palmer M."/>
            <person name="Pries G."/>
            <person name="Saski C."/>
            <person name="Simmons J."/>
            <person name="Soderlund C."/>
            <person name="Nelson W."/>
            <person name="de la Bastide M."/>
            <person name="Spiegel L."/>
            <person name="Nascimento L."/>
            <person name="Huang E."/>
            <person name="Preston R."/>
            <person name="Zutavern T."/>
            <person name="Palmer L."/>
            <person name="O'Shaughnessy A."/>
            <person name="Dike S."/>
            <person name="McCombie W.R."/>
            <person name="Minx P."/>
            <person name="Cordum H."/>
            <person name="Wilson R."/>
            <person name="Jin W."/>
            <person name="Lee H.R."/>
            <person name="Jiang J."/>
            <person name="Jackson S."/>
        </authorList>
    </citation>
    <scope>NUCLEOTIDE SEQUENCE [LARGE SCALE GENOMIC DNA]</scope>
</reference>
<evidence type="ECO:0000313" key="2">
    <source>
        <dbReference type="EMBL" id="ABF97573.1"/>
    </source>
</evidence>
<sequence>MEGEGRGSNGDEDDVEVDASPVCEGPTHLGLLTSSMASSTVTVVCKEGRGGGGGGAAAEEEARQHGLELREPPLPELRLKRVVPLIQGGREHQVLSRSTNFQNMYQGLYTYFIISLPMCHCLPLLRRFHRNILCLTAATTTCSCVFHAATTISASFSPSPRPAAASGKAGMRERSSVATAGSFARPPLAAGKEVDPAKRQILQRGRGEEEAQIHGARGVEGCLGIRTSSYGSHGAALFLPPWCHSVREQQSLRVISPLRVVVVHLRKLPMRHFLLMASTSISRIRS</sequence>
<name>Q10GX5_ORYSJ</name>
<gene>
    <name evidence="2" type="ordered locus">LOC_Os03g41380</name>
</gene>
<organism evidence="2">
    <name type="scientific">Oryza sativa subsp. japonica</name>
    <name type="common">Rice</name>
    <dbReference type="NCBI Taxonomy" id="39947"/>
    <lineage>
        <taxon>Eukaryota</taxon>
        <taxon>Viridiplantae</taxon>
        <taxon>Streptophyta</taxon>
        <taxon>Embryophyta</taxon>
        <taxon>Tracheophyta</taxon>
        <taxon>Spermatophyta</taxon>
        <taxon>Magnoliopsida</taxon>
        <taxon>Liliopsida</taxon>
        <taxon>Poales</taxon>
        <taxon>Poaceae</taxon>
        <taxon>BOP clade</taxon>
        <taxon>Oryzoideae</taxon>
        <taxon>Oryzeae</taxon>
        <taxon>Oryzinae</taxon>
        <taxon>Oryza</taxon>
        <taxon>Oryza sativa</taxon>
    </lineage>
</organism>
<reference evidence="2" key="2">
    <citation type="submission" date="2006-06" db="EMBL/GenBank/DDBJ databases">
        <authorList>
            <person name="Buell R."/>
            <person name="Wing R.A."/>
            <person name="McCombie W.A."/>
            <person name="Ouyang S."/>
        </authorList>
    </citation>
    <scope>NUCLEOTIDE SEQUENCE</scope>
</reference>
<accession>Q10GX5</accession>
<protein>
    <submittedName>
        <fullName evidence="2">Uncharacterized protein</fullName>
    </submittedName>
</protein>
<proteinExistence type="predicted"/>
<dbReference type="AlphaFoldDB" id="Q10GX5"/>